<dbReference type="InterPro" id="IPR006206">
    <property type="entry name" value="Mevalonate/galactokinase"/>
</dbReference>
<keyword evidence="10" id="KW-0119">Carbohydrate metabolism</keyword>
<evidence type="ECO:0000259" key="14">
    <source>
        <dbReference type="Pfam" id="PF10509"/>
    </source>
</evidence>
<dbReference type="InterPro" id="IPR019741">
    <property type="entry name" value="Galactokinase_CS"/>
</dbReference>
<keyword evidence="9" id="KW-0299">Galactose metabolism</keyword>
<dbReference type="OrthoDB" id="250531at2"/>
<dbReference type="PRINTS" id="PR00473">
    <property type="entry name" value="GALCTOKINASE"/>
</dbReference>
<feature type="domain" description="Galactokinase N-terminal" evidence="14">
    <location>
        <begin position="12"/>
        <end position="59"/>
    </location>
</feature>
<keyword evidence="3 15" id="KW-0808">Transferase</keyword>
<reference evidence="15 16" key="1">
    <citation type="submission" date="2019-04" db="EMBL/GenBank/DDBJ databases">
        <authorList>
            <person name="Liu A."/>
        </authorList>
    </citation>
    <scope>NUCLEOTIDE SEQUENCE [LARGE SCALE GENOMIC DNA]</scope>
    <source>
        <strain evidence="15 16">RZ03</strain>
    </source>
</reference>
<evidence type="ECO:0000256" key="6">
    <source>
        <dbReference type="ARBA" id="ARBA00022777"/>
    </source>
</evidence>
<evidence type="ECO:0000256" key="7">
    <source>
        <dbReference type="ARBA" id="ARBA00022840"/>
    </source>
</evidence>
<keyword evidence="4" id="KW-0479">Metal-binding</keyword>
<evidence type="ECO:0000313" key="16">
    <source>
        <dbReference type="Proteomes" id="UP000307602"/>
    </source>
</evidence>
<keyword evidence="6 15" id="KW-0418">Kinase</keyword>
<dbReference type="EC" id="2.7.1.6" evidence="11"/>
<dbReference type="InterPro" id="IPR000705">
    <property type="entry name" value="Galactokinase"/>
</dbReference>
<dbReference type="InterPro" id="IPR020568">
    <property type="entry name" value="Ribosomal_Su5_D2-typ_SF"/>
</dbReference>
<protein>
    <recommendedName>
        <fullName evidence="11">Galactokinase</fullName>
        <ecNumber evidence="11">2.7.1.6</ecNumber>
    </recommendedName>
</protein>
<dbReference type="FunFam" id="3.30.70.890:FF:000001">
    <property type="entry name" value="Galactokinase"/>
    <property type="match status" value="1"/>
</dbReference>
<dbReference type="Pfam" id="PF00288">
    <property type="entry name" value="GHMP_kinases_N"/>
    <property type="match status" value="1"/>
</dbReference>
<keyword evidence="2" id="KW-0963">Cytoplasm</keyword>
<dbReference type="Gene3D" id="3.30.70.890">
    <property type="entry name" value="GHMP kinase, C-terminal domain"/>
    <property type="match status" value="1"/>
</dbReference>
<dbReference type="GO" id="GO:0005829">
    <property type="term" value="C:cytosol"/>
    <property type="evidence" value="ECO:0007669"/>
    <property type="project" value="TreeGrafter"/>
</dbReference>
<dbReference type="InterPro" id="IPR006204">
    <property type="entry name" value="GHMP_kinase_N_dom"/>
</dbReference>
<keyword evidence="16" id="KW-1185">Reference proteome</keyword>
<feature type="domain" description="GHMP kinase C-terminal" evidence="13">
    <location>
        <begin position="280"/>
        <end position="360"/>
    </location>
</feature>
<feature type="domain" description="GHMP kinase N-terminal" evidence="12">
    <location>
        <begin position="93"/>
        <end position="180"/>
    </location>
</feature>
<name>A0A4S1DU37_9FLAO</name>
<evidence type="ECO:0000259" key="12">
    <source>
        <dbReference type="Pfam" id="PF00288"/>
    </source>
</evidence>
<dbReference type="PROSITE" id="PS00627">
    <property type="entry name" value="GHMP_KINASES_ATP"/>
    <property type="match status" value="1"/>
</dbReference>
<evidence type="ECO:0000256" key="5">
    <source>
        <dbReference type="ARBA" id="ARBA00022741"/>
    </source>
</evidence>
<dbReference type="InterPro" id="IPR013750">
    <property type="entry name" value="GHMP_kinase_C_dom"/>
</dbReference>
<evidence type="ECO:0000256" key="1">
    <source>
        <dbReference type="ARBA" id="ARBA00006566"/>
    </source>
</evidence>
<evidence type="ECO:0000256" key="11">
    <source>
        <dbReference type="NCBIfam" id="TIGR00131"/>
    </source>
</evidence>
<dbReference type="GO" id="GO:0004335">
    <property type="term" value="F:galactokinase activity"/>
    <property type="evidence" value="ECO:0007669"/>
    <property type="project" value="UniProtKB-UniRule"/>
</dbReference>
<comment type="similarity">
    <text evidence="1">Belongs to the GHMP kinase family. GalK subfamily.</text>
</comment>
<evidence type="ECO:0000256" key="3">
    <source>
        <dbReference type="ARBA" id="ARBA00022679"/>
    </source>
</evidence>
<dbReference type="NCBIfam" id="TIGR00131">
    <property type="entry name" value="gal_kin"/>
    <property type="match status" value="1"/>
</dbReference>
<dbReference type="GO" id="GO:0005524">
    <property type="term" value="F:ATP binding"/>
    <property type="evidence" value="ECO:0007669"/>
    <property type="project" value="UniProtKB-UniRule"/>
</dbReference>
<dbReference type="GO" id="GO:0006012">
    <property type="term" value="P:galactose metabolic process"/>
    <property type="evidence" value="ECO:0007669"/>
    <property type="project" value="UniProtKB-UniRule"/>
</dbReference>
<dbReference type="PANTHER" id="PTHR10457:SF7">
    <property type="entry name" value="GALACTOKINASE-RELATED"/>
    <property type="match status" value="1"/>
</dbReference>
<dbReference type="SUPFAM" id="SSF55060">
    <property type="entry name" value="GHMP Kinase, C-terminal domain"/>
    <property type="match status" value="1"/>
</dbReference>
<comment type="caution">
    <text evidence="15">The sequence shown here is derived from an EMBL/GenBank/DDBJ whole genome shotgun (WGS) entry which is preliminary data.</text>
</comment>
<dbReference type="InterPro" id="IPR036554">
    <property type="entry name" value="GHMP_kinase_C_sf"/>
</dbReference>
<organism evidence="15 16">
    <name type="scientific">Flavivirga rizhaonensis</name>
    <dbReference type="NCBI Taxonomy" id="2559571"/>
    <lineage>
        <taxon>Bacteria</taxon>
        <taxon>Pseudomonadati</taxon>
        <taxon>Bacteroidota</taxon>
        <taxon>Flavobacteriia</taxon>
        <taxon>Flavobacteriales</taxon>
        <taxon>Flavobacteriaceae</taxon>
        <taxon>Flavivirga</taxon>
    </lineage>
</organism>
<evidence type="ECO:0000256" key="8">
    <source>
        <dbReference type="ARBA" id="ARBA00022842"/>
    </source>
</evidence>
<dbReference type="Gene3D" id="3.30.230.10">
    <property type="match status" value="1"/>
</dbReference>
<evidence type="ECO:0000256" key="4">
    <source>
        <dbReference type="ARBA" id="ARBA00022723"/>
    </source>
</evidence>
<gene>
    <name evidence="15" type="primary">galK</name>
    <name evidence="15" type="ORF">EM932_16170</name>
</gene>
<evidence type="ECO:0000256" key="2">
    <source>
        <dbReference type="ARBA" id="ARBA00022490"/>
    </source>
</evidence>
<dbReference type="PIRSF" id="PIRSF000530">
    <property type="entry name" value="Galactokinase"/>
    <property type="match status" value="1"/>
</dbReference>
<accession>A0A4S1DU37</accession>
<dbReference type="InterPro" id="IPR014721">
    <property type="entry name" value="Ribsml_uS5_D2-typ_fold_subgr"/>
</dbReference>
<keyword evidence="7" id="KW-0067">ATP-binding</keyword>
<dbReference type="PANTHER" id="PTHR10457">
    <property type="entry name" value="MEVALONATE KINASE/GALACTOKINASE"/>
    <property type="match status" value="1"/>
</dbReference>
<evidence type="ECO:0000259" key="13">
    <source>
        <dbReference type="Pfam" id="PF08544"/>
    </source>
</evidence>
<dbReference type="Pfam" id="PF08544">
    <property type="entry name" value="GHMP_kinases_C"/>
    <property type="match status" value="1"/>
</dbReference>
<keyword evidence="5" id="KW-0547">Nucleotide-binding</keyword>
<dbReference type="InterPro" id="IPR006203">
    <property type="entry name" value="GHMP_knse_ATP-bd_CS"/>
</dbReference>
<dbReference type="Pfam" id="PF10509">
    <property type="entry name" value="GalKase_gal_bdg"/>
    <property type="match status" value="1"/>
</dbReference>
<dbReference type="SUPFAM" id="SSF54211">
    <property type="entry name" value="Ribosomal protein S5 domain 2-like"/>
    <property type="match status" value="1"/>
</dbReference>
<sequence>MSTILINDVKTTFINTFKTEPILIFSPGRINIIGEHTDYNDGFVFPAAVDKGIAAAMQKSDTNISTAYALDKDSRIEFELDKLRPSAEGSWENYIFGVVAEIQNKNKAVGNFNIVFKGDIPGGAGMSSSAALENSVVFGLNELFNLGLTKHEMILISQKAEHNYVGVKCGIMDQYASMFGIKDNALLLDCRTVESKPYKIDFKDHQLMLINTNVKHSLSDSAYNDRRSACESIAELLGIKALRDATETDLEAIKDKVLPENYQKALYVIQENNRAIRASKAIEANDLETLGTLIFQSHNGLQHQYKVSCDELDFLVDQAKANDHVLGARMMGGGFGGCTINLVSKSEAKAFGEAASIAYKNEFDKACSIYFIKLSEGTHLVK</sequence>
<dbReference type="Proteomes" id="UP000307602">
    <property type="component" value="Unassembled WGS sequence"/>
</dbReference>
<dbReference type="PRINTS" id="PR00959">
    <property type="entry name" value="MEVGALKINASE"/>
</dbReference>
<proteinExistence type="inferred from homology"/>
<keyword evidence="8" id="KW-0460">Magnesium</keyword>
<dbReference type="GO" id="GO:0046872">
    <property type="term" value="F:metal ion binding"/>
    <property type="evidence" value="ECO:0007669"/>
    <property type="project" value="UniProtKB-KW"/>
</dbReference>
<dbReference type="RefSeq" id="WP_135878242.1">
    <property type="nucleotide sequence ID" value="NZ_SRSO01000025.1"/>
</dbReference>
<dbReference type="EMBL" id="SRSO01000025">
    <property type="protein sequence ID" value="TGV01325.1"/>
    <property type="molecule type" value="Genomic_DNA"/>
</dbReference>
<evidence type="ECO:0000313" key="15">
    <source>
        <dbReference type="EMBL" id="TGV01325.1"/>
    </source>
</evidence>
<dbReference type="AlphaFoldDB" id="A0A4S1DU37"/>
<dbReference type="InterPro" id="IPR019539">
    <property type="entry name" value="GalKase_N"/>
</dbReference>
<dbReference type="FunFam" id="3.30.230.10:FF:000017">
    <property type="entry name" value="Galactokinase"/>
    <property type="match status" value="1"/>
</dbReference>
<dbReference type="PROSITE" id="PS00106">
    <property type="entry name" value="GALACTOKINASE"/>
    <property type="match status" value="1"/>
</dbReference>
<evidence type="ECO:0000256" key="10">
    <source>
        <dbReference type="ARBA" id="ARBA00023277"/>
    </source>
</evidence>
<evidence type="ECO:0000256" key="9">
    <source>
        <dbReference type="ARBA" id="ARBA00023144"/>
    </source>
</evidence>